<name>A0AB39BVF9_9BACI</name>
<evidence type="ECO:0000313" key="2">
    <source>
        <dbReference type="EMBL" id="XDI37664.1"/>
    </source>
</evidence>
<proteinExistence type="predicted"/>
<gene>
    <name evidence="2" type="ORF">AB3N04_04920</name>
</gene>
<dbReference type="EMBL" id="CP162551">
    <property type="protein sequence ID" value="XDI37664.1"/>
    <property type="molecule type" value="Genomic_DNA"/>
</dbReference>
<feature type="transmembrane region" description="Helical" evidence="1">
    <location>
        <begin position="37"/>
        <end position="56"/>
    </location>
</feature>
<keyword evidence="1" id="KW-0472">Membrane</keyword>
<protein>
    <submittedName>
        <fullName evidence="2">Uncharacterized protein</fullName>
    </submittedName>
</protein>
<reference evidence="2" key="1">
    <citation type="submission" date="2024-07" db="EMBL/GenBank/DDBJ databases">
        <title>Identification and characteristics of an arsenic-resistant bacterial isolate, which belongs to a novel species.</title>
        <authorList>
            <person name="Juszczyk A."/>
            <person name="Kowalczyk A."/>
            <person name="Was K."/>
            <person name="Kosowicz W."/>
            <person name="Budzyn A."/>
            <person name="Latowski D."/>
        </authorList>
    </citation>
    <scope>NUCLEOTIDE SEQUENCE</scope>
    <source>
        <strain evidence="2">As8PL</strain>
    </source>
</reference>
<sequence length="68" mass="7668">MESKTVVHYGLIAVFFFTYMKILSFIGNRLIPFQSSLSVLIVSVLFLILALVLSVMTTNKITDVLRSK</sequence>
<evidence type="ECO:0000256" key="1">
    <source>
        <dbReference type="SAM" id="Phobius"/>
    </source>
</evidence>
<keyword evidence="1" id="KW-0812">Transmembrane</keyword>
<dbReference type="RefSeq" id="WP_368504993.1">
    <property type="nucleotide sequence ID" value="NZ_CP162551.1"/>
</dbReference>
<feature type="transmembrane region" description="Helical" evidence="1">
    <location>
        <begin position="6"/>
        <end position="25"/>
    </location>
</feature>
<dbReference type="AlphaFoldDB" id="A0AB39BVF9"/>
<keyword evidence="1" id="KW-1133">Transmembrane helix</keyword>
<organism evidence="2">
    <name type="scientific">Alkalihalophilus sp. As8PL</name>
    <dbReference type="NCBI Taxonomy" id="3237103"/>
    <lineage>
        <taxon>Bacteria</taxon>
        <taxon>Bacillati</taxon>
        <taxon>Bacillota</taxon>
        <taxon>Bacilli</taxon>
        <taxon>Bacillales</taxon>
        <taxon>Bacillaceae</taxon>
        <taxon>Alkalihalophilus</taxon>
    </lineage>
</organism>
<accession>A0AB39BVF9</accession>